<dbReference type="PANTHER" id="PTHR24082:SF283">
    <property type="entry name" value="NUCLEAR HORMONE RECEPTOR HR96"/>
    <property type="match status" value="1"/>
</dbReference>
<dbReference type="GO" id="GO:0004879">
    <property type="term" value="F:nuclear receptor activity"/>
    <property type="evidence" value="ECO:0007669"/>
    <property type="project" value="TreeGrafter"/>
</dbReference>
<keyword evidence="7" id="KW-0675">Receptor</keyword>
<dbReference type="EMBL" id="CAJPIZ010002991">
    <property type="protein sequence ID" value="CAG2105777.1"/>
    <property type="molecule type" value="Genomic_DNA"/>
</dbReference>
<dbReference type="InterPro" id="IPR035500">
    <property type="entry name" value="NHR-like_dom_sf"/>
</dbReference>
<dbReference type="SMART" id="SM00430">
    <property type="entry name" value="HOLI"/>
    <property type="match status" value="1"/>
</dbReference>
<dbReference type="GO" id="GO:0008270">
    <property type="term" value="F:zinc ion binding"/>
    <property type="evidence" value="ECO:0007669"/>
    <property type="project" value="UniProtKB-KW"/>
</dbReference>
<keyword evidence="4" id="KW-0805">Transcription regulation</keyword>
<dbReference type="Proteomes" id="UP000759131">
    <property type="component" value="Unassembled WGS sequence"/>
</dbReference>
<evidence type="ECO:0000256" key="1">
    <source>
        <dbReference type="ARBA" id="ARBA00022723"/>
    </source>
</evidence>
<feature type="domain" description="NR LBD" evidence="8">
    <location>
        <begin position="102"/>
        <end position="342"/>
    </location>
</feature>
<accession>A0A7R9PZ25</accession>
<evidence type="ECO:0000256" key="3">
    <source>
        <dbReference type="ARBA" id="ARBA00022833"/>
    </source>
</evidence>
<evidence type="ECO:0000313" key="9">
    <source>
        <dbReference type="EMBL" id="CAD7625347.1"/>
    </source>
</evidence>
<evidence type="ECO:0000313" key="10">
    <source>
        <dbReference type="Proteomes" id="UP000759131"/>
    </source>
</evidence>
<evidence type="ECO:0000256" key="5">
    <source>
        <dbReference type="ARBA" id="ARBA00023125"/>
    </source>
</evidence>
<reference evidence="9" key="1">
    <citation type="submission" date="2020-11" db="EMBL/GenBank/DDBJ databases">
        <authorList>
            <person name="Tran Van P."/>
        </authorList>
    </citation>
    <scope>NUCLEOTIDE SEQUENCE</scope>
</reference>
<organism evidence="9">
    <name type="scientific">Medioppia subpectinata</name>
    <dbReference type="NCBI Taxonomy" id="1979941"/>
    <lineage>
        <taxon>Eukaryota</taxon>
        <taxon>Metazoa</taxon>
        <taxon>Ecdysozoa</taxon>
        <taxon>Arthropoda</taxon>
        <taxon>Chelicerata</taxon>
        <taxon>Arachnida</taxon>
        <taxon>Acari</taxon>
        <taxon>Acariformes</taxon>
        <taxon>Sarcoptiformes</taxon>
        <taxon>Oribatida</taxon>
        <taxon>Brachypylina</taxon>
        <taxon>Oppioidea</taxon>
        <taxon>Oppiidae</taxon>
        <taxon>Medioppia</taxon>
    </lineage>
</organism>
<dbReference type="GO" id="GO:0000978">
    <property type="term" value="F:RNA polymerase II cis-regulatory region sequence-specific DNA binding"/>
    <property type="evidence" value="ECO:0007669"/>
    <property type="project" value="TreeGrafter"/>
</dbReference>
<dbReference type="GO" id="GO:0030154">
    <property type="term" value="P:cell differentiation"/>
    <property type="evidence" value="ECO:0007669"/>
    <property type="project" value="TreeGrafter"/>
</dbReference>
<evidence type="ECO:0000256" key="6">
    <source>
        <dbReference type="ARBA" id="ARBA00023163"/>
    </source>
</evidence>
<dbReference type="SUPFAM" id="SSF48508">
    <property type="entry name" value="Nuclear receptor ligand-binding domain"/>
    <property type="match status" value="1"/>
</dbReference>
<keyword evidence="3" id="KW-0862">Zinc</keyword>
<evidence type="ECO:0000259" key="8">
    <source>
        <dbReference type="PROSITE" id="PS51843"/>
    </source>
</evidence>
<sequence>MIRDNILNDKQREFKKAVAEENRKIRQNKNKYLSNYTSDQSLPQCLPNEGFDCSFQIITTEDNDPDTSNSQINIYYLNETLKHTPLAIEIGYNMRESFNELETNKLTELLRAMTVYPCPPPAVDTEYDNMIVIRQALSLKYENEIKNMVNVMQKLPIFGHICDNDRIALVKYGFIEIFLLRSVLGFNFHTQDMILTVENDHLFRFKLDLLRTNKRQFHDFYKQYLYAMGPEIQTNTVIIDLFTAISLFSPNRPNLINKDIVKLEQQIYIYLLKRYLLWRYQSESEASVKLLSLLNIYKEVQVLGQIQRLNSSENLPQYMGPLLREVFDINADDNSFSHTINC</sequence>
<name>A0A7R9PZ25_9ACAR</name>
<dbReference type="GO" id="GO:0000122">
    <property type="term" value="P:negative regulation of transcription by RNA polymerase II"/>
    <property type="evidence" value="ECO:0007669"/>
    <property type="project" value="TreeGrafter"/>
</dbReference>
<keyword evidence="10" id="KW-1185">Reference proteome</keyword>
<evidence type="ECO:0000256" key="4">
    <source>
        <dbReference type="ARBA" id="ARBA00023015"/>
    </source>
</evidence>
<dbReference type="GO" id="GO:0045944">
    <property type="term" value="P:positive regulation of transcription by RNA polymerase II"/>
    <property type="evidence" value="ECO:0007669"/>
    <property type="project" value="TreeGrafter"/>
</dbReference>
<dbReference type="InterPro" id="IPR000536">
    <property type="entry name" value="Nucl_hrmn_rcpt_lig-bd"/>
</dbReference>
<keyword evidence="2" id="KW-0863">Zinc-finger</keyword>
<keyword evidence="1" id="KW-0479">Metal-binding</keyword>
<dbReference type="AlphaFoldDB" id="A0A7R9PZ25"/>
<protein>
    <recommendedName>
        <fullName evidence="8">NR LBD domain-containing protein</fullName>
    </recommendedName>
</protein>
<dbReference type="InterPro" id="IPR050234">
    <property type="entry name" value="Nuclear_hormone_rcpt_NR1"/>
</dbReference>
<dbReference type="Gene3D" id="1.10.565.10">
    <property type="entry name" value="Retinoid X Receptor"/>
    <property type="match status" value="1"/>
</dbReference>
<dbReference type="OrthoDB" id="6352325at2759"/>
<proteinExistence type="predicted"/>
<dbReference type="EMBL" id="OC857566">
    <property type="protein sequence ID" value="CAD7625347.1"/>
    <property type="molecule type" value="Genomic_DNA"/>
</dbReference>
<gene>
    <name evidence="9" type="ORF">OSB1V03_LOCUS5782</name>
</gene>
<keyword evidence="6" id="KW-0804">Transcription</keyword>
<dbReference type="PANTHER" id="PTHR24082">
    <property type="entry name" value="NUCLEAR HORMONE RECEPTOR"/>
    <property type="match status" value="1"/>
</dbReference>
<keyword evidence="5" id="KW-0238">DNA-binding</keyword>
<dbReference type="PROSITE" id="PS51843">
    <property type="entry name" value="NR_LBD"/>
    <property type="match status" value="1"/>
</dbReference>
<evidence type="ECO:0000256" key="7">
    <source>
        <dbReference type="ARBA" id="ARBA00023170"/>
    </source>
</evidence>
<evidence type="ECO:0000256" key="2">
    <source>
        <dbReference type="ARBA" id="ARBA00022771"/>
    </source>
</evidence>